<reference evidence="8" key="1">
    <citation type="submission" date="2016-11" db="UniProtKB">
        <authorList>
            <consortium name="WormBaseParasite"/>
        </authorList>
    </citation>
    <scope>IDENTIFICATION</scope>
</reference>
<dbReference type="CDD" id="cd00037">
    <property type="entry name" value="CLECT"/>
    <property type="match status" value="1"/>
</dbReference>
<dbReference type="InterPro" id="IPR007110">
    <property type="entry name" value="Ig-like_dom"/>
</dbReference>
<dbReference type="InterPro" id="IPR001304">
    <property type="entry name" value="C-type_lectin-like"/>
</dbReference>
<dbReference type="EMBL" id="CAJFCV020000001">
    <property type="protein sequence ID" value="CAG9083992.1"/>
    <property type="molecule type" value="Genomic_DNA"/>
</dbReference>
<gene>
    <name evidence="4" type="ORF">BXYJ_LOCUS1307</name>
</gene>
<evidence type="ECO:0000313" key="4">
    <source>
        <dbReference type="EMBL" id="CAD5209167.1"/>
    </source>
</evidence>
<dbReference type="SMART" id="SM00034">
    <property type="entry name" value="CLECT"/>
    <property type="match status" value="1"/>
</dbReference>
<feature type="domain" description="Ig-like" evidence="3">
    <location>
        <begin position="1"/>
        <end position="65"/>
    </location>
</feature>
<dbReference type="OrthoDB" id="5833759at2759"/>
<dbReference type="InterPro" id="IPR051663">
    <property type="entry name" value="CLec_Tetranectin-domain"/>
</dbReference>
<accession>A0A1I7SAE5</accession>
<feature type="domain" description="C-type lectin" evidence="2">
    <location>
        <begin position="107"/>
        <end position="226"/>
    </location>
</feature>
<evidence type="ECO:0000259" key="3">
    <source>
        <dbReference type="PROSITE" id="PS50835"/>
    </source>
</evidence>
<evidence type="ECO:0000256" key="1">
    <source>
        <dbReference type="ARBA" id="ARBA00022734"/>
    </source>
</evidence>
<evidence type="ECO:0000313" key="7">
    <source>
        <dbReference type="Proteomes" id="UP000659654"/>
    </source>
</evidence>
<evidence type="ECO:0000313" key="6">
    <source>
        <dbReference type="Proteomes" id="UP000095284"/>
    </source>
</evidence>
<protein>
    <submittedName>
        <fullName evidence="4">(pine wood nematode) hypothetical protein</fullName>
    </submittedName>
</protein>
<reference evidence="5" key="2">
    <citation type="submission" date="2020-08" db="EMBL/GenBank/DDBJ databases">
        <authorList>
            <person name="Kikuchi T."/>
        </authorList>
    </citation>
    <scope>NUCLEOTIDE SEQUENCE</scope>
    <source>
        <strain evidence="4">Ka4C1</strain>
    </source>
</reference>
<dbReference type="PANTHER" id="PTHR22799">
    <property type="entry name" value="TETRANECTIN-RELATED"/>
    <property type="match status" value="1"/>
</dbReference>
<evidence type="ECO:0000313" key="8">
    <source>
        <dbReference type="WBParaSite" id="BXY_0999200.1"/>
    </source>
</evidence>
<sequence>MKVLLCSAWFDALPITITWKLRCSQIPYRSAYISGYCFVYKDAGHYNCSTVKETASGLYAPKLVSLSSVEERIVSHLKKINIFSSVNEQDLCVLNMGFRCPSGYDLFEDFCYKAFKDKKTFAEARSVCQSDGGDLPEVHSDTVNARLAEYVYYNTKSPIWLGIHIIGSYWNYDRKRVNNNHNHEQPYYFRWMFQDYGNTHAVLDYGIYAGYWRSLKPTESHSFVCQIRAY</sequence>
<proteinExistence type="predicted"/>
<organism evidence="6 8">
    <name type="scientific">Bursaphelenchus xylophilus</name>
    <name type="common">Pinewood nematode worm</name>
    <name type="synonym">Aphelenchoides xylophilus</name>
    <dbReference type="NCBI Taxonomy" id="6326"/>
    <lineage>
        <taxon>Eukaryota</taxon>
        <taxon>Metazoa</taxon>
        <taxon>Ecdysozoa</taxon>
        <taxon>Nematoda</taxon>
        <taxon>Chromadorea</taxon>
        <taxon>Rhabditida</taxon>
        <taxon>Tylenchina</taxon>
        <taxon>Tylenchomorpha</taxon>
        <taxon>Aphelenchoidea</taxon>
        <taxon>Aphelenchoididae</taxon>
        <taxon>Bursaphelenchus</taxon>
    </lineage>
</organism>
<dbReference type="PROSITE" id="PS50835">
    <property type="entry name" value="IG_LIKE"/>
    <property type="match status" value="1"/>
</dbReference>
<dbReference type="SMR" id="A0A1I7SAE5"/>
<name>A0A1I7SAE5_BURXY</name>
<dbReference type="PROSITE" id="PS50041">
    <property type="entry name" value="C_TYPE_LECTIN_2"/>
    <property type="match status" value="1"/>
</dbReference>
<dbReference type="SUPFAM" id="SSF56436">
    <property type="entry name" value="C-type lectin-like"/>
    <property type="match status" value="1"/>
</dbReference>
<dbReference type="PANTHER" id="PTHR22799:SF6">
    <property type="entry name" value="C-TYPE LECTIN DOMAIN FAMILY 4 MEMBER M-LIKE"/>
    <property type="match status" value="1"/>
</dbReference>
<dbReference type="InterPro" id="IPR016187">
    <property type="entry name" value="CTDL_fold"/>
</dbReference>
<dbReference type="EMBL" id="CAJFDI010000001">
    <property type="protein sequence ID" value="CAD5209167.1"/>
    <property type="molecule type" value="Genomic_DNA"/>
</dbReference>
<dbReference type="WBParaSite" id="BXY_0999200.1">
    <property type="protein sequence ID" value="BXY_0999200.1"/>
    <property type="gene ID" value="BXY_0999200"/>
</dbReference>
<dbReference type="Proteomes" id="UP000095284">
    <property type="component" value="Unplaced"/>
</dbReference>
<dbReference type="Pfam" id="PF00059">
    <property type="entry name" value="Lectin_C"/>
    <property type="match status" value="1"/>
</dbReference>
<dbReference type="Proteomes" id="UP000582659">
    <property type="component" value="Unassembled WGS sequence"/>
</dbReference>
<dbReference type="AlphaFoldDB" id="A0A1I7SAE5"/>
<dbReference type="Proteomes" id="UP000659654">
    <property type="component" value="Unassembled WGS sequence"/>
</dbReference>
<dbReference type="Gene3D" id="3.10.100.10">
    <property type="entry name" value="Mannose-Binding Protein A, subunit A"/>
    <property type="match status" value="1"/>
</dbReference>
<keyword evidence="7" id="KW-1185">Reference proteome</keyword>
<dbReference type="GO" id="GO:0030246">
    <property type="term" value="F:carbohydrate binding"/>
    <property type="evidence" value="ECO:0007669"/>
    <property type="project" value="UniProtKB-KW"/>
</dbReference>
<evidence type="ECO:0000259" key="2">
    <source>
        <dbReference type="PROSITE" id="PS50041"/>
    </source>
</evidence>
<evidence type="ECO:0000313" key="5">
    <source>
        <dbReference type="EMBL" id="CAG9083992.1"/>
    </source>
</evidence>
<keyword evidence="1" id="KW-0430">Lectin</keyword>
<dbReference type="InterPro" id="IPR016186">
    <property type="entry name" value="C-type_lectin-like/link_sf"/>
</dbReference>